<dbReference type="GO" id="GO:0071709">
    <property type="term" value="P:membrane assembly"/>
    <property type="evidence" value="ECO:0007669"/>
    <property type="project" value="InterPro"/>
</dbReference>
<dbReference type="PROSITE" id="PS51779">
    <property type="entry name" value="POTRA"/>
    <property type="match status" value="3"/>
</dbReference>
<name>A0A3D8J0Q6_9HELI</name>
<dbReference type="AlphaFoldDB" id="A0A3D8J0Q6"/>
<dbReference type="Pfam" id="PF01103">
    <property type="entry name" value="Omp85"/>
    <property type="match status" value="1"/>
</dbReference>
<evidence type="ECO:0000256" key="8">
    <source>
        <dbReference type="NCBIfam" id="TIGR03303"/>
    </source>
</evidence>
<dbReference type="Proteomes" id="UP000257045">
    <property type="component" value="Unassembled WGS sequence"/>
</dbReference>
<keyword evidence="4 9" id="KW-0732">Signal</keyword>
<dbReference type="InterPro" id="IPR000184">
    <property type="entry name" value="Bac_surfAg_D15"/>
</dbReference>
<evidence type="ECO:0000256" key="3">
    <source>
        <dbReference type="ARBA" id="ARBA00022692"/>
    </source>
</evidence>
<keyword evidence="5" id="KW-0677">Repeat</keyword>
<evidence type="ECO:0000256" key="5">
    <source>
        <dbReference type="ARBA" id="ARBA00022737"/>
    </source>
</evidence>
<evidence type="ECO:0000313" key="11">
    <source>
        <dbReference type="EMBL" id="RDU71122.1"/>
    </source>
</evidence>
<dbReference type="InterPro" id="IPR010827">
    <property type="entry name" value="BamA/TamA_POTRA"/>
</dbReference>
<dbReference type="PIRSF" id="PIRSF006076">
    <property type="entry name" value="OM_assembly_OMP85"/>
    <property type="match status" value="1"/>
</dbReference>
<reference evidence="11 12" key="1">
    <citation type="submission" date="2018-04" db="EMBL/GenBank/DDBJ databases">
        <title>Novel Campyloabacter and Helicobacter Species and Strains.</title>
        <authorList>
            <person name="Mannion A.J."/>
            <person name="Shen Z."/>
            <person name="Fox J.G."/>
        </authorList>
    </citation>
    <scope>NUCLEOTIDE SEQUENCE [LARGE SCALE GENOMIC DNA]</scope>
    <source>
        <strain evidence="11 12">MIT 04-9366</strain>
    </source>
</reference>
<organism evidence="11 12">
    <name type="scientific">Helicobacter brantae</name>
    <dbReference type="NCBI Taxonomy" id="375927"/>
    <lineage>
        <taxon>Bacteria</taxon>
        <taxon>Pseudomonadati</taxon>
        <taxon>Campylobacterota</taxon>
        <taxon>Epsilonproteobacteria</taxon>
        <taxon>Campylobacterales</taxon>
        <taxon>Helicobacteraceae</taxon>
        <taxon>Helicobacter</taxon>
    </lineage>
</organism>
<dbReference type="Gene3D" id="2.40.160.50">
    <property type="entry name" value="membrane protein fhac: a member of the omp85/tpsb transporter family"/>
    <property type="match status" value="1"/>
</dbReference>
<evidence type="ECO:0000256" key="1">
    <source>
        <dbReference type="ARBA" id="ARBA00004370"/>
    </source>
</evidence>
<evidence type="ECO:0000256" key="6">
    <source>
        <dbReference type="ARBA" id="ARBA00023136"/>
    </source>
</evidence>
<keyword evidence="12" id="KW-1185">Reference proteome</keyword>
<keyword evidence="2" id="KW-1134">Transmembrane beta strand</keyword>
<dbReference type="OrthoDB" id="9803054at2"/>
<evidence type="ECO:0000256" key="7">
    <source>
        <dbReference type="ARBA" id="ARBA00023237"/>
    </source>
</evidence>
<feature type="domain" description="POTRA" evidence="10">
    <location>
        <begin position="107"/>
        <end position="184"/>
    </location>
</feature>
<feature type="domain" description="POTRA" evidence="10">
    <location>
        <begin position="362"/>
        <end position="434"/>
    </location>
</feature>
<dbReference type="Pfam" id="PF07244">
    <property type="entry name" value="POTRA"/>
    <property type="match status" value="3"/>
</dbReference>
<evidence type="ECO:0000313" key="12">
    <source>
        <dbReference type="Proteomes" id="UP000257045"/>
    </source>
</evidence>
<gene>
    <name evidence="11" type="primary">bamA</name>
    <name evidence="11" type="ORF">CQA58_03140</name>
</gene>
<sequence length="778" mass="88236">MCVRFLKIFIYFFLFLGLGSFAFANTPIPPKLPKGQKGGVVKKIEYNNIVYISDIIANEIASIPLGEALDYKALDRAIIAFYEQGYFEDIWVTFDNGTLSFYFKEKPRIGSIEVKGYGNESERTALIDQLGLKRGDMFDTLKLERAKQTIKAILEQKGYYGSVVEFTSTPIAQSNAFNLIVNINQGNEIIIQNAIYEGRKELSVGDIEELTANKEKDFLGWMWGFNDGKLHLNELEYDSLRIQDAYMRKGFLDAQVSSPFLSVNFNDYNATLFYKITEGVRYKISDVKIVLETPVIEEEELYSGLKIKKGEYFDVQNLRADMDSIKTKVADIGYPFANVNPDLDKKDGEVGVIYYVSAGKKVYINDVIISGNTRTADRIIRREILLAPGDLYNLTKVRQSENALRRLGFFEVVKIDTKRISDDSMDLLVSVTETRTGELMFGLGYGSYDKITVNASVRERNLFGTGNSAQVYMDISKTRQLYNIGLTNPRIFDSRYSASFEIFRSSYTDWNYTENNTGFSISVGRLLTNFLRFGLTYNLSRSQINDFGSESYKSFYSILFHDNLEPWKSSITPSLSFDNTDDYYFPKNGFIASTYLEYAGLGGDEKYTKLYGKFAAYHHLKSWMKIDLIARYKAQAGYIFDEGFTPVTNLFSMGGISTIRGYQSGSLSPAPTNAQGFYVGGNYMFTNSVELSYGLFESLQMRISAFYDFGIIGNHKRSLGWNGYDFPLSNEPIMRQSAGLAIEWVSPIGPIVLVFPWAIDPKPGDKTSNFEFTMGTRF</sequence>
<feature type="signal peptide" evidence="9">
    <location>
        <begin position="1"/>
        <end position="24"/>
    </location>
</feature>
<dbReference type="InterPro" id="IPR023707">
    <property type="entry name" value="OM_assembly_BamA"/>
</dbReference>
<keyword evidence="3" id="KW-0812">Transmembrane</keyword>
<evidence type="ECO:0000259" key="10">
    <source>
        <dbReference type="PROSITE" id="PS51779"/>
    </source>
</evidence>
<proteinExistence type="predicted"/>
<evidence type="ECO:0000256" key="9">
    <source>
        <dbReference type="SAM" id="SignalP"/>
    </source>
</evidence>
<dbReference type="Gene3D" id="3.10.20.310">
    <property type="entry name" value="membrane protein fhac"/>
    <property type="match status" value="4"/>
</dbReference>
<dbReference type="NCBIfam" id="TIGR03303">
    <property type="entry name" value="OM_YaeT"/>
    <property type="match status" value="1"/>
</dbReference>
<keyword evidence="6" id="KW-0472">Membrane</keyword>
<feature type="chain" id="PRO_5017828434" description="Outer membrane protein assembly factor BamA" evidence="9">
    <location>
        <begin position="25"/>
        <end position="778"/>
    </location>
</feature>
<accession>A0A3D8J0Q6</accession>
<evidence type="ECO:0000256" key="2">
    <source>
        <dbReference type="ARBA" id="ARBA00022452"/>
    </source>
</evidence>
<dbReference type="PANTHER" id="PTHR12815">
    <property type="entry name" value="SORTING AND ASSEMBLY MACHINERY SAMM50 PROTEIN FAMILY MEMBER"/>
    <property type="match status" value="1"/>
</dbReference>
<comment type="caution">
    <text evidence="11">The sequence shown here is derived from an EMBL/GenBank/DDBJ whole genome shotgun (WGS) entry which is preliminary data.</text>
</comment>
<feature type="domain" description="POTRA" evidence="10">
    <location>
        <begin position="282"/>
        <end position="359"/>
    </location>
</feature>
<comment type="subcellular location">
    <subcellularLocation>
        <location evidence="1">Membrane</location>
    </subcellularLocation>
</comment>
<dbReference type="InterPro" id="IPR034746">
    <property type="entry name" value="POTRA"/>
</dbReference>
<dbReference type="PANTHER" id="PTHR12815:SF23">
    <property type="entry name" value="OUTER MEMBRANE PROTEIN ASSEMBLY FACTOR BAMA"/>
    <property type="match status" value="1"/>
</dbReference>
<protein>
    <recommendedName>
        <fullName evidence="8">Outer membrane protein assembly factor BamA</fullName>
    </recommendedName>
</protein>
<dbReference type="InterPro" id="IPR039910">
    <property type="entry name" value="D15-like"/>
</dbReference>
<dbReference type="GO" id="GO:0009279">
    <property type="term" value="C:cell outer membrane"/>
    <property type="evidence" value="ECO:0007669"/>
    <property type="project" value="UniProtKB-UniRule"/>
</dbReference>
<evidence type="ECO:0000256" key="4">
    <source>
        <dbReference type="ARBA" id="ARBA00022729"/>
    </source>
</evidence>
<dbReference type="EMBL" id="NXLV01000004">
    <property type="protein sequence ID" value="RDU71122.1"/>
    <property type="molecule type" value="Genomic_DNA"/>
</dbReference>
<keyword evidence="7" id="KW-0998">Cell outer membrane</keyword>